<feature type="transmembrane region" description="Helical" evidence="1">
    <location>
        <begin position="20"/>
        <end position="39"/>
    </location>
</feature>
<sequence length="121" mass="13367">MTPNLLTRFAIRLHAFRWSLLAAALTGIVTFWAAVFIFVIPGKVRLGMFVGIAAPPIFLTWAALCCAFWFHPTRGFLRSDNSAMSRLPVSAAAGIRWYASIFLSLFVVASVLVPLFVLTSF</sequence>
<organism evidence="2 3">
    <name type="scientific">Undibacterium flavidum</name>
    <dbReference type="NCBI Taxonomy" id="2762297"/>
    <lineage>
        <taxon>Bacteria</taxon>
        <taxon>Pseudomonadati</taxon>
        <taxon>Pseudomonadota</taxon>
        <taxon>Betaproteobacteria</taxon>
        <taxon>Burkholderiales</taxon>
        <taxon>Oxalobacteraceae</taxon>
        <taxon>Undibacterium</taxon>
    </lineage>
</organism>
<protein>
    <recommendedName>
        <fullName evidence="4">DUF2269 family protein</fullName>
    </recommendedName>
</protein>
<reference evidence="2 3" key="1">
    <citation type="submission" date="2020-08" db="EMBL/GenBank/DDBJ databases">
        <title>Novel species isolated from subtropical streams in China.</title>
        <authorList>
            <person name="Lu H."/>
        </authorList>
    </citation>
    <scope>NUCLEOTIDE SEQUENCE [LARGE SCALE GENOMIC DNA]</scope>
    <source>
        <strain evidence="2 3">LX15W</strain>
    </source>
</reference>
<keyword evidence="1" id="KW-1133">Transmembrane helix</keyword>
<keyword evidence="3" id="KW-1185">Reference proteome</keyword>
<accession>A0ABR6Y9T8</accession>
<evidence type="ECO:0000256" key="1">
    <source>
        <dbReference type="SAM" id="Phobius"/>
    </source>
</evidence>
<feature type="transmembrane region" description="Helical" evidence="1">
    <location>
        <begin position="46"/>
        <end position="70"/>
    </location>
</feature>
<feature type="transmembrane region" description="Helical" evidence="1">
    <location>
        <begin position="97"/>
        <end position="118"/>
    </location>
</feature>
<name>A0ABR6Y9T8_9BURK</name>
<keyword evidence="1" id="KW-0472">Membrane</keyword>
<evidence type="ECO:0008006" key="4">
    <source>
        <dbReference type="Google" id="ProtNLM"/>
    </source>
</evidence>
<evidence type="ECO:0000313" key="2">
    <source>
        <dbReference type="EMBL" id="MBC3873388.1"/>
    </source>
</evidence>
<comment type="caution">
    <text evidence="2">The sequence shown here is derived from an EMBL/GenBank/DDBJ whole genome shotgun (WGS) entry which is preliminary data.</text>
</comment>
<dbReference type="EMBL" id="JACOGA010000005">
    <property type="protein sequence ID" value="MBC3873388.1"/>
    <property type="molecule type" value="Genomic_DNA"/>
</dbReference>
<evidence type="ECO:0000313" key="3">
    <source>
        <dbReference type="Proteomes" id="UP000624279"/>
    </source>
</evidence>
<dbReference type="RefSeq" id="WP_186941417.1">
    <property type="nucleotide sequence ID" value="NZ_JACOGA010000005.1"/>
</dbReference>
<keyword evidence="1" id="KW-0812">Transmembrane</keyword>
<dbReference type="Proteomes" id="UP000624279">
    <property type="component" value="Unassembled WGS sequence"/>
</dbReference>
<proteinExistence type="predicted"/>
<gene>
    <name evidence="2" type="ORF">H8K55_07315</name>
</gene>